<feature type="transmembrane region" description="Helical" evidence="2">
    <location>
        <begin position="46"/>
        <end position="66"/>
    </location>
</feature>
<protein>
    <recommendedName>
        <fullName evidence="5">G-protein coupled receptors family 1 profile domain-containing protein</fullName>
    </recommendedName>
</protein>
<dbReference type="PANTHER" id="PTHR38848:SF3">
    <property type="entry name" value="G-PROTEIN COUPLED RECEPTORS FAMILY 3 PROFILE DOMAIN-CONTAINING PROTEIN"/>
    <property type="match status" value="1"/>
</dbReference>
<gene>
    <name evidence="3" type="ORF">BS50DRAFT_120103</name>
</gene>
<evidence type="ECO:0000256" key="1">
    <source>
        <dbReference type="SAM" id="MobiDB-lite"/>
    </source>
</evidence>
<organism evidence="3 4">
    <name type="scientific">Corynespora cassiicola Philippines</name>
    <dbReference type="NCBI Taxonomy" id="1448308"/>
    <lineage>
        <taxon>Eukaryota</taxon>
        <taxon>Fungi</taxon>
        <taxon>Dikarya</taxon>
        <taxon>Ascomycota</taxon>
        <taxon>Pezizomycotina</taxon>
        <taxon>Dothideomycetes</taxon>
        <taxon>Pleosporomycetidae</taxon>
        <taxon>Pleosporales</taxon>
        <taxon>Corynesporascaceae</taxon>
        <taxon>Corynespora</taxon>
    </lineage>
</organism>
<dbReference type="AlphaFoldDB" id="A0A2T2NAU2"/>
<reference evidence="3 4" key="1">
    <citation type="journal article" date="2018" name="Front. Microbiol.">
        <title>Genome-Wide Analysis of Corynespora cassiicola Leaf Fall Disease Putative Effectors.</title>
        <authorList>
            <person name="Lopez D."/>
            <person name="Ribeiro S."/>
            <person name="Label P."/>
            <person name="Fumanal B."/>
            <person name="Venisse J.S."/>
            <person name="Kohler A."/>
            <person name="de Oliveira R.R."/>
            <person name="Labutti K."/>
            <person name="Lipzen A."/>
            <person name="Lail K."/>
            <person name="Bauer D."/>
            <person name="Ohm R.A."/>
            <person name="Barry K.W."/>
            <person name="Spatafora J."/>
            <person name="Grigoriev I.V."/>
            <person name="Martin F.M."/>
            <person name="Pujade-Renaud V."/>
        </authorList>
    </citation>
    <scope>NUCLEOTIDE SEQUENCE [LARGE SCALE GENOMIC DNA]</scope>
    <source>
        <strain evidence="3 4">Philippines</strain>
    </source>
</reference>
<feature type="transmembrane region" description="Helical" evidence="2">
    <location>
        <begin position="86"/>
        <end position="105"/>
    </location>
</feature>
<feature type="region of interest" description="Disordered" evidence="1">
    <location>
        <begin position="263"/>
        <end position="299"/>
    </location>
</feature>
<evidence type="ECO:0000256" key="2">
    <source>
        <dbReference type="SAM" id="Phobius"/>
    </source>
</evidence>
<sequence>MADHVPAADVPLAGNVVSVMLSLTTFGVLAVCLTRRIQNITTWRKLPLATWLIIIIYVDSTLFVFVTDVIARGFGINKSVGICEGGILLCLVCYMSTKILIYYFLVERAYIIRGSRRPRMQTKLWMFNCLVMLFPYVCVVIMNFVFRIAYINDDGVCIIGMEKIAMMPLIIFDVVVNVYLTLLFIIPLRNLYSYQHGTNRTLRMMAFRSFIGSCVTLTSSVVNLTVLMVLKGEPGWICLMCCNADILFCVLILHWVTQVDNSRENTRSGSHGDSAIDRKDISLQSPNTPRFDSDVPKSRRESISIWPGQRLSEPKKALTLAGTITTECKGATHHHKGRESEDEIVELHKIRVQTEQTQEVEIEQRSMNSDRDYHAYGPERTVSAEKMV</sequence>
<evidence type="ECO:0000313" key="4">
    <source>
        <dbReference type="Proteomes" id="UP000240883"/>
    </source>
</evidence>
<keyword evidence="2" id="KW-0472">Membrane</keyword>
<dbReference type="EMBL" id="KZ678141">
    <property type="protein sequence ID" value="PSN62490.1"/>
    <property type="molecule type" value="Genomic_DNA"/>
</dbReference>
<evidence type="ECO:0000313" key="3">
    <source>
        <dbReference type="EMBL" id="PSN62490.1"/>
    </source>
</evidence>
<feature type="transmembrane region" description="Helical" evidence="2">
    <location>
        <begin position="12"/>
        <end position="34"/>
    </location>
</feature>
<feature type="transmembrane region" description="Helical" evidence="2">
    <location>
        <begin position="209"/>
        <end position="230"/>
    </location>
</feature>
<evidence type="ECO:0008006" key="5">
    <source>
        <dbReference type="Google" id="ProtNLM"/>
    </source>
</evidence>
<keyword evidence="4" id="KW-1185">Reference proteome</keyword>
<keyword evidence="2" id="KW-0812">Transmembrane</keyword>
<dbReference type="STRING" id="1448308.A0A2T2NAU2"/>
<keyword evidence="2" id="KW-1133">Transmembrane helix</keyword>
<dbReference type="PANTHER" id="PTHR38848">
    <property type="entry name" value="G-PROTEIN COUPLED RECEPTORS FAMILY 3 PROFILE DOMAIN-CONTAINING PROTEIN"/>
    <property type="match status" value="1"/>
</dbReference>
<proteinExistence type="predicted"/>
<feature type="region of interest" description="Disordered" evidence="1">
    <location>
        <begin position="367"/>
        <end position="388"/>
    </location>
</feature>
<dbReference type="Proteomes" id="UP000240883">
    <property type="component" value="Unassembled WGS sequence"/>
</dbReference>
<feature type="transmembrane region" description="Helical" evidence="2">
    <location>
        <begin position="125"/>
        <end position="146"/>
    </location>
</feature>
<dbReference type="OrthoDB" id="3210850at2759"/>
<accession>A0A2T2NAU2</accession>
<name>A0A2T2NAU2_CORCC</name>
<feature type="transmembrane region" description="Helical" evidence="2">
    <location>
        <begin position="166"/>
        <end position="188"/>
    </location>
</feature>
<feature type="transmembrane region" description="Helical" evidence="2">
    <location>
        <begin position="236"/>
        <end position="257"/>
    </location>
</feature>